<comment type="caution">
    <text evidence="1">The sequence shown here is derived from an EMBL/GenBank/DDBJ whole genome shotgun (WGS) entry which is preliminary data.</text>
</comment>
<organism evidence="1 2">
    <name type="scientific">Enterococcus eurekensis</name>
    <dbReference type="NCBI Taxonomy" id="1159753"/>
    <lineage>
        <taxon>Bacteria</taxon>
        <taxon>Bacillati</taxon>
        <taxon>Bacillota</taxon>
        <taxon>Bacilli</taxon>
        <taxon>Lactobacillales</taxon>
        <taxon>Enterococcaceae</taxon>
        <taxon>Enterococcus</taxon>
    </lineage>
</organism>
<gene>
    <name evidence="1" type="ORF">ACFO3L_03085</name>
</gene>
<dbReference type="RefSeq" id="WP_379964061.1">
    <property type="nucleotide sequence ID" value="NZ_JBHSGT010000020.1"/>
</dbReference>
<protein>
    <submittedName>
        <fullName evidence="1">WG repeat-containing protein</fullName>
    </submittedName>
</protein>
<sequence length="69" mass="7889">MDKQGQYVLEPKFSSIGEYNHGVLPVMIDLFEDEMIDSPLKPNQEDLTSTYGFINLDEEVVLSFGNENF</sequence>
<name>A0ABV9M232_9ENTE</name>
<evidence type="ECO:0000313" key="2">
    <source>
        <dbReference type="Proteomes" id="UP001596026"/>
    </source>
</evidence>
<accession>A0ABV9M232</accession>
<keyword evidence="2" id="KW-1185">Reference proteome</keyword>
<proteinExistence type="predicted"/>
<dbReference type="Pfam" id="PF14903">
    <property type="entry name" value="WG_beta_rep"/>
    <property type="match status" value="1"/>
</dbReference>
<reference evidence="2" key="1">
    <citation type="journal article" date="2019" name="Int. J. Syst. Evol. Microbiol.">
        <title>The Global Catalogue of Microorganisms (GCM) 10K type strain sequencing project: providing services to taxonomists for standard genome sequencing and annotation.</title>
        <authorList>
            <consortium name="The Broad Institute Genomics Platform"/>
            <consortium name="The Broad Institute Genome Sequencing Center for Infectious Disease"/>
            <person name="Wu L."/>
            <person name="Ma J."/>
        </authorList>
    </citation>
    <scope>NUCLEOTIDE SEQUENCE [LARGE SCALE GENOMIC DNA]</scope>
    <source>
        <strain evidence="2">CGMCC 1.19061</strain>
    </source>
</reference>
<dbReference type="EMBL" id="JBHSGT010000020">
    <property type="protein sequence ID" value="MFC4709615.1"/>
    <property type="molecule type" value="Genomic_DNA"/>
</dbReference>
<evidence type="ECO:0000313" key="1">
    <source>
        <dbReference type="EMBL" id="MFC4709615.1"/>
    </source>
</evidence>
<dbReference type="Proteomes" id="UP001596026">
    <property type="component" value="Unassembled WGS sequence"/>
</dbReference>
<dbReference type="InterPro" id="IPR032774">
    <property type="entry name" value="WG_beta_rep"/>
</dbReference>